<comment type="caution">
    <text evidence="3">The sequence shown here is derived from an EMBL/GenBank/DDBJ whole genome shotgun (WGS) entry which is preliminary data.</text>
</comment>
<evidence type="ECO:0000259" key="2">
    <source>
        <dbReference type="Pfam" id="PF22980"/>
    </source>
</evidence>
<gene>
    <name evidence="3" type="ORF">N7498_008418</name>
</gene>
<dbReference type="RefSeq" id="XP_058305468.1">
    <property type="nucleotide sequence ID" value="XM_058455480.1"/>
</dbReference>
<evidence type="ECO:0000256" key="1">
    <source>
        <dbReference type="SAM" id="MobiDB-lite"/>
    </source>
</evidence>
<dbReference type="AlphaFoldDB" id="A0A9W9MA64"/>
<feature type="compositionally biased region" description="Basic and acidic residues" evidence="1">
    <location>
        <begin position="99"/>
        <end position="114"/>
    </location>
</feature>
<protein>
    <recommendedName>
        <fullName evidence="2">Myb-like DNA-binding domain-containing protein</fullName>
    </recommendedName>
</protein>
<organism evidence="3 4">
    <name type="scientific">Penicillium cinerascens</name>
    <dbReference type="NCBI Taxonomy" id="70096"/>
    <lineage>
        <taxon>Eukaryota</taxon>
        <taxon>Fungi</taxon>
        <taxon>Dikarya</taxon>
        <taxon>Ascomycota</taxon>
        <taxon>Pezizomycotina</taxon>
        <taxon>Eurotiomycetes</taxon>
        <taxon>Eurotiomycetidae</taxon>
        <taxon>Eurotiales</taxon>
        <taxon>Aspergillaceae</taxon>
        <taxon>Penicillium</taxon>
    </lineage>
</organism>
<dbReference type="InterPro" id="IPR054505">
    <property type="entry name" value="Myb_DNA-bind_8"/>
</dbReference>
<dbReference type="Proteomes" id="UP001150904">
    <property type="component" value="Unassembled WGS sequence"/>
</dbReference>
<feature type="compositionally biased region" description="Acidic residues" evidence="1">
    <location>
        <begin position="115"/>
        <end position="136"/>
    </location>
</feature>
<evidence type="ECO:0000313" key="4">
    <source>
        <dbReference type="Proteomes" id="UP001150904"/>
    </source>
</evidence>
<feature type="region of interest" description="Disordered" evidence="1">
    <location>
        <begin position="1"/>
        <end position="43"/>
    </location>
</feature>
<dbReference type="GeneID" id="83182781"/>
<accession>A0A9W9MA64</accession>
<feature type="region of interest" description="Disordered" evidence="1">
    <location>
        <begin position="99"/>
        <end position="136"/>
    </location>
</feature>
<keyword evidence="4" id="KW-1185">Reference proteome</keyword>
<proteinExistence type="predicted"/>
<evidence type="ECO:0000313" key="3">
    <source>
        <dbReference type="EMBL" id="KAJ5194980.1"/>
    </source>
</evidence>
<sequence>MAPKKPTKAKPAKIPVIKTPSKLGRPKGSPNKSSPSKASSDKPAATIAMQNHLLFLWSCFQTTGAAIDYAVVCDEYGIKNNAARMRFIRLKALIEKLQAEGNDKAPEDDKKFEADAEQLQDELIESIEKDDEEEDY</sequence>
<dbReference type="Pfam" id="PF22980">
    <property type="entry name" value="Myb_DNA-bind_8"/>
    <property type="match status" value="1"/>
</dbReference>
<feature type="compositionally biased region" description="Low complexity" evidence="1">
    <location>
        <begin position="12"/>
        <end position="43"/>
    </location>
</feature>
<name>A0A9W9MA64_9EURO</name>
<dbReference type="OrthoDB" id="3944408at2759"/>
<feature type="compositionally biased region" description="Basic residues" evidence="1">
    <location>
        <begin position="1"/>
        <end position="11"/>
    </location>
</feature>
<feature type="domain" description="Myb-like DNA-binding" evidence="2">
    <location>
        <begin position="52"/>
        <end position="95"/>
    </location>
</feature>
<dbReference type="EMBL" id="JAPQKR010000015">
    <property type="protein sequence ID" value="KAJ5194980.1"/>
    <property type="molecule type" value="Genomic_DNA"/>
</dbReference>
<reference evidence="3" key="1">
    <citation type="submission" date="2022-12" db="EMBL/GenBank/DDBJ databases">
        <authorList>
            <person name="Petersen C."/>
        </authorList>
    </citation>
    <scope>NUCLEOTIDE SEQUENCE</scope>
    <source>
        <strain evidence="3">IBT 15544</strain>
    </source>
</reference>
<reference evidence="3" key="2">
    <citation type="journal article" date="2023" name="IMA Fungus">
        <title>Comparative genomic study of the Penicillium genus elucidates a diverse pangenome and 15 lateral gene transfer events.</title>
        <authorList>
            <person name="Petersen C."/>
            <person name="Sorensen T."/>
            <person name="Nielsen M.R."/>
            <person name="Sondergaard T.E."/>
            <person name="Sorensen J.L."/>
            <person name="Fitzpatrick D.A."/>
            <person name="Frisvad J.C."/>
            <person name="Nielsen K.L."/>
        </authorList>
    </citation>
    <scope>NUCLEOTIDE SEQUENCE</scope>
    <source>
        <strain evidence="3">IBT 15544</strain>
    </source>
</reference>